<evidence type="ECO:0000313" key="11">
    <source>
        <dbReference type="Proteomes" id="UP000316095"/>
    </source>
</evidence>
<evidence type="ECO:0000256" key="1">
    <source>
        <dbReference type="ARBA" id="ARBA00012513"/>
    </source>
</evidence>
<comment type="caution">
    <text evidence="10">The sequence shown here is derived from an EMBL/GenBank/DDBJ whole genome shotgun (WGS) entry which is preliminary data.</text>
</comment>
<dbReference type="PANTHER" id="PTHR43289">
    <property type="entry name" value="MITOGEN-ACTIVATED PROTEIN KINASE KINASE KINASE 20-RELATED"/>
    <property type="match status" value="1"/>
</dbReference>
<accession>A0A5C5XN95</accession>
<evidence type="ECO:0000256" key="3">
    <source>
        <dbReference type="ARBA" id="ARBA00022679"/>
    </source>
</evidence>
<keyword evidence="8" id="KW-1133">Transmembrane helix</keyword>
<dbReference type="CDD" id="cd14014">
    <property type="entry name" value="STKc_PknB_like"/>
    <property type="match status" value="1"/>
</dbReference>
<feature type="transmembrane region" description="Helical" evidence="8">
    <location>
        <begin position="334"/>
        <end position="353"/>
    </location>
</feature>
<dbReference type="PROSITE" id="PS50011">
    <property type="entry name" value="PROTEIN_KINASE_DOM"/>
    <property type="match status" value="1"/>
</dbReference>
<evidence type="ECO:0000256" key="4">
    <source>
        <dbReference type="ARBA" id="ARBA00022741"/>
    </source>
</evidence>
<dbReference type="InterPro" id="IPR011009">
    <property type="entry name" value="Kinase-like_dom_sf"/>
</dbReference>
<dbReference type="EC" id="2.7.11.1" evidence="1"/>
<keyword evidence="4 7" id="KW-0547">Nucleotide-binding</keyword>
<dbReference type="RefSeq" id="WP_146505800.1">
    <property type="nucleotide sequence ID" value="NZ_SJPG01000001.1"/>
</dbReference>
<dbReference type="PANTHER" id="PTHR43289:SF6">
    <property type="entry name" value="SERINE_THREONINE-PROTEIN KINASE NEKL-3"/>
    <property type="match status" value="1"/>
</dbReference>
<dbReference type="OrthoDB" id="6111975at2"/>
<dbReference type="GO" id="GO:0005524">
    <property type="term" value="F:ATP binding"/>
    <property type="evidence" value="ECO:0007669"/>
    <property type="project" value="UniProtKB-UniRule"/>
</dbReference>
<organism evidence="10 11">
    <name type="scientific">Rubinisphaera italica</name>
    <dbReference type="NCBI Taxonomy" id="2527969"/>
    <lineage>
        <taxon>Bacteria</taxon>
        <taxon>Pseudomonadati</taxon>
        <taxon>Planctomycetota</taxon>
        <taxon>Planctomycetia</taxon>
        <taxon>Planctomycetales</taxon>
        <taxon>Planctomycetaceae</taxon>
        <taxon>Rubinisphaera</taxon>
    </lineage>
</organism>
<proteinExistence type="predicted"/>
<dbReference type="InterPro" id="IPR008271">
    <property type="entry name" value="Ser/Thr_kinase_AS"/>
</dbReference>
<dbReference type="PROSITE" id="PS00107">
    <property type="entry name" value="PROTEIN_KINASE_ATP"/>
    <property type="match status" value="1"/>
</dbReference>
<keyword evidence="8" id="KW-0472">Membrane</keyword>
<evidence type="ECO:0000256" key="6">
    <source>
        <dbReference type="ARBA" id="ARBA00022840"/>
    </source>
</evidence>
<evidence type="ECO:0000256" key="2">
    <source>
        <dbReference type="ARBA" id="ARBA00022527"/>
    </source>
</evidence>
<keyword evidence="6 7" id="KW-0067">ATP-binding</keyword>
<reference evidence="10 11" key="1">
    <citation type="submission" date="2019-02" db="EMBL/GenBank/DDBJ databases">
        <title>Deep-cultivation of Planctomycetes and their phenomic and genomic characterization uncovers novel biology.</title>
        <authorList>
            <person name="Wiegand S."/>
            <person name="Jogler M."/>
            <person name="Boedeker C."/>
            <person name="Pinto D."/>
            <person name="Vollmers J."/>
            <person name="Rivas-Marin E."/>
            <person name="Kohn T."/>
            <person name="Peeters S.H."/>
            <person name="Heuer A."/>
            <person name="Rast P."/>
            <person name="Oberbeckmann S."/>
            <person name="Bunk B."/>
            <person name="Jeske O."/>
            <person name="Meyerdierks A."/>
            <person name="Storesund J.E."/>
            <person name="Kallscheuer N."/>
            <person name="Luecker S."/>
            <person name="Lage O.M."/>
            <person name="Pohl T."/>
            <person name="Merkel B.J."/>
            <person name="Hornburger P."/>
            <person name="Mueller R.-W."/>
            <person name="Bruemmer F."/>
            <person name="Labrenz M."/>
            <person name="Spormann A.M."/>
            <person name="Op Den Camp H."/>
            <person name="Overmann J."/>
            <person name="Amann R."/>
            <person name="Jetten M.S.M."/>
            <person name="Mascher T."/>
            <person name="Medema M.H."/>
            <person name="Devos D.P."/>
            <person name="Kaster A.-K."/>
            <person name="Ovreas L."/>
            <person name="Rohde M."/>
            <person name="Galperin M.Y."/>
            <person name="Jogler C."/>
        </authorList>
    </citation>
    <scope>NUCLEOTIDE SEQUENCE [LARGE SCALE GENOMIC DNA]</scope>
    <source>
        <strain evidence="10 11">Pan54</strain>
    </source>
</reference>
<dbReference type="SMART" id="SM00220">
    <property type="entry name" value="S_TKc"/>
    <property type="match status" value="1"/>
</dbReference>
<sequence>MIPDKIGSYLIEKKIGSGGMGTVYLGKHVETGQLAAVKVLPASLAREEGFVMRFTREVDAMKALKNKYVVQVYENGIDNDETYYYAMEYVEGTTLSKYIRNHGRIAWQDVIAYSVQICQALKAAHDAGIVHRDLKPSNLILTDDNQIKLLDFGVAQVFASSKLTKTGGIIGTAEYMSPEQAKGQRATKKSDIYSLGAVMYAMLTARPPFSGQTSMEVIQKHRFGQFDRPRTYVPEIPHWLDDVVCQCLEKDPDKRYPDAYVLSLRLKEILKKVEVSSSLEDTHATGTFDGTAETIVAESSDPNAIGGTFMRDMLRAEIENANSGSPFARYFDNVWILALLLIALLAGGIFWFTERPLSEEEKYEKGIALFQQGPLYWPRAKDEYLQPLLEENPERWEEKVEPILAEIIVQELKQEFGLTRLSRKRVLAMSDAHRFLKMASEYFQLGDRTRAEAILQNLYNLLANNTDQRELRRAIGEILKEIKTISPDNKSDANSVSLAQEALQQARTLLMESEPEQAQSILRSLIVLYDGDSMSQKYVDEARQLLNAKVINTLESPTP</sequence>
<dbReference type="EMBL" id="SJPG01000001">
    <property type="protein sequence ID" value="TWT64059.1"/>
    <property type="molecule type" value="Genomic_DNA"/>
</dbReference>
<gene>
    <name evidence="10" type="primary">prkC_18</name>
    <name evidence="10" type="ORF">Pan54_48200</name>
</gene>
<dbReference type="SUPFAM" id="SSF56112">
    <property type="entry name" value="Protein kinase-like (PK-like)"/>
    <property type="match status" value="1"/>
</dbReference>
<keyword evidence="11" id="KW-1185">Reference proteome</keyword>
<dbReference type="InterPro" id="IPR017441">
    <property type="entry name" value="Protein_kinase_ATP_BS"/>
</dbReference>
<protein>
    <recommendedName>
        <fullName evidence="1">non-specific serine/threonine protein kinase</fullName>
        <ecNumber evidence="1">2.7.11.1</ecNumber>
    </recommendedName>
</protein>
<evidence type="ECO:0000256" key="8">
    <source>
        <dbReference type="SAM" id="Phobius"/>
    </source>
</evidence>
<feature type="binding site" evidence="7">
    <location>
        <position position="38"/>
    </location>
    <ligand>
        <name>ATP</name>
        <dbReference type="ChEBI" id="CHEBI:30616"/>
    </ligand>
</feature>
<feature type="domain" description="Protein kinase" evidence="9">
    <location>
        <begin position="9"/>
        <end position="270"/>
    </location>
</feature>
<keyword evidence="3 10" id="KW-0808">Transferase</keyword>
<evidence type="ECO:0000259" key="9">
    <source>
        <dbReference type="PROSITE" id="PS50011"/>
    </source>
</evidence>
<dbReference type="GO" id="GO:0004674">
    <property type="term" value="F:protein serine/threonine kinase activity"/>
    <property type="evidence" value="ECO:0007669"/>
    <property type="project" value="UniProtKB-KW"/>
</dbReference>
<dbReference type="Gene3D" id="1.10.510.10">
    <property type="entry name" value="Transferase(Phosphotransferase) domain 1"/>
    <property type="match status" value="1"/>
</dbReference>
<dbReference type="Gene3D" id="3.30.200.20">
    <property type="entry name" value="Phosphorylase Kinase, domain 1"/>
    <property type="match status" value="1"/>
</dbReference>
<evidence type="ECO:0000313" key="10">
    <source>
        <dbReference type="EMBL" id="TWT64059.1"/>
    </source>
</evidence>
<dbReference type="AlphaFoldDB" id="A0A5C5XN95"/>
<dbReference type="Proteomes" id="UP000316095">
    <property type="component" value="Unassembled WGS sequence"/>
</dbReference>
<dbReference type="Pfam" id="PF00069">
    <property type="entry name" value="Pkinase"/>
    <property type="match status" value="1"/>
</dbReference>
<dbReference type="FunFam" id="1.10.510.10:FF:000021">
    <property type="entry name" value="Serine/threonine protein kinase"/>
    <property type="match status" value="1"/>
</dbReference>
<dbReference type="PROSITE" id="PS00108">
    <property type="entry name" value="PROTEIN_KINASE_ST"/>
    <property type="match status" value="1"/>
</dbReference>
<evidence type="ECO:0000256" key="7">
    <source>
        <dbReference type="PROSITE-ProRule" id="PRU10141"/>
    </source>
</evidence>
<dbReference type="InterPro" id="IPR000719">
    <property type="entry name" value="Prot_kinase_dom"/>
</dbReference>
<keyword evidence="2" id="KW-0723">Serine/threonine-protein kinase</keyword>
<name>A0A5C5XN95_9PLAN</name>
<evidence type="ECO:0000256" key="5">
    <source>
        <dbReference type="ARBA" id="ARBA00022777"/>
    </source>
</evidence>
<keyword evidence="5 10" id="KW-0418">Kinase</keyword>
<keyword evidence="8" id="KW-0812">Transmembrane</keyword>